<keyword evidence="2" id="KW-1185">Reference proteome</keyword>
<comment type="caution">
    <text evidence="1">The sequence shown here is derived from an EMBL/GenBank/DDBJ whole genome shotgun (WGS) entry which is preliminary data.</text>
</comment>
<name>A0A8S1LK42_9CILI</name>
<dbReference type="AlphaFoldDB" id="A0A8S1LK42"/>
<reference evidence="1" key="1">
    <citation type="submission" date="2021-01" db="EMBL/GenBank/DDBJ databases">
        <authorList>
            <consortium name="Genoscope - CEA"/>
            <person name="William W."/>
        </authorList>
    </citation>
    <scope>NUCLEOTIDE SEQUENCE</scope>
</reference>
<sequence>MSMIDLYRLRKKKENKQNKKNQIRYRNLLRLIKFHMILI</sequence>
<dbReference type="EMBL" id="CAJJDN010000024">
    <property type="protein sequence ID" value="CAD8068200.1"/>
    <property type="molecule type" value="Genomic_DNA"/>
</dbReference>
<evidence type="ECO:0000313" key="2">
    <source>
        <dbReference type="Proteomes" id="UP000692954"/>
    </source>
</evidence>
<protein>
    <submittedName>
        <fullName evidence="1">Uncharacterized protein</fullName>
    </submittedName>
</protein>
<dbReference type="Proteomes" id="UP000692954">
    <property type="component" value="Unassembled WGS sequence"/>
</dbReference>
<proteinExistence type="predicted"/>
<evidence type="ECO:0000313" key="1">
    <source>
        <dbReference type="EMBL" id="CAD8068200.1"/>
    </source>
</evidence>
<gene>
    <name evidence="1" type="ORF">PSON_ATCC_30995.1.T0240033</name>
</gene>
<organism evidence="1 2">
    <name type="scientific">Paramecium sonneborni</name>
    <dbReference type="NCBI Taxonomy" id="65129"/>
    <lineage>
        <taxon>Eukaryota</taxon>
        <taxon>Sar</taxon>
        <taxon>Alveolata</taxon>
        <taxon>Ciliophora</taxon>
        <taxon>Intramacronucleata</taxon>
        <taxon>Oligohymenophorea</taxon>
        <taxon>Peniculida</taxon>
        <taxon>Parameciidae</taxon>
        <taxon>Paramecium</taxon>
    </lineage>
</organism>
<accession>A0A8S1LK42</accession>